<feature type="binding site" evidence="10">
    <location>
        <position position="252"/>
    </location>
    <ligand>
        <name>Zn(2+)</name>
        <dbReference type="ChEBI" id="CHEBI:29105"/>
    </ligand>
</feature>
<dbReference type="KEGG" id="pabs:JIR001_19660"/>
<keyword evidence="7 10" id="KW-0862">Zinc</keyword>
<keyword evidence="9 10" id="KW-0342">GTP-binding</keyword>
<evidence type="ECO:0000256" key="6">
    <source>
        <dbReference type="ARBA" id="ARBA00022801"/>
    </source>
</evidence>
<dbReference type="Pfam" id="PF03193">
    <property type="entry name" value="RsgA_GTPase"/>
    <property type="match status" value="1"/>
</dbReference>
<evidence type="ECO:0000256" key="9">
    <source>
        <dbReference type="ARBA" id="ARBA00023134"/>
    </source>
</evidence>
<dbReference type="GO" id="GO:0042274">
    <property type="term" value="P:ribosomal small subunit biogenesis"/>
    <property type="evidence" value="ECO:0007669"/>
    <property type="project" value="UniProtKB-UniRule"/>
</dbReference>
<dbReference type="GO" id="GO:0003924">
    <property type="term" value="F:GTPase activity"/>
    <property type="evidence" value="ECO:0007669"/>
    <property type="project" value="UniProtKB-UniRule"/>
</dbReference>
<dbReference type="Gene3D" id="2.40.50.140">
    <property type="entry name" value="Nucleic acid-binding proteins"/>
    <property type="match status" value="1"/>
</dbReference>
<dbReference type="InterPro" id="IPR010914">
    <property type="entry name" value="RsgA_GTPase_dom"/>
</dbReference>
<reference evidence="13" key="2">
    <citation type="journal article" date="2021" name="Microbiol. Resour. Announc.">
        <title>Complete Genome Sequence of Polycladomyces abyssicola JIR-001T, Isolated from Hemipelagic Sediment in Deep Seawater.</title>
        <authorList>
            <person name="Tsubouchi T."/>
            <person name="Kaneko Y."/>
        </authorList>
    </citation>
    <scope>NUCLEOTIDE SEQUENCE</scope>
    <source>
        <strain evidence="13">JIR-001</strain>
    </source>
</reference>
<dbReference type="CDD" id="cd01854">
    <property type="entry name" value="YjeQ_EngC"/>
    <property type="match status" value="1"/>
</dbReference>
<dbReference type="PROSITE" id="PS51721">
    <property type="entry name" value="G_CP"/>
    <property type="match status" value="1"/>
</dbReference>
<dbReference type="InterPro" id="IPR027417">
    <property type="entry name" value="P-loop_NTPase"/>
</dbReference>
<feature type="domain" description="EngC GTPase" evidence="11">
    <location>
        <begin position="73"/>
        <end position="221"/>
    </location>
</feature>
<dbReference type="NCBIfam" id="TIGR00157">
    <property type="entry name" value="ribosome small subunit-dependent GTPase A"/>
    <property type="match status" value="1"/>
</dbReference>
<feature type="binding site" evidence="10">
    <location>
        <begin position="165"/>
        <end position="173"/>
    </location>
    <ligand>
        <name>GTP</name>
        <dbReference type="ChEBI" id="CHEBI:37565"/>
    </ligand>
</feature>
<dbReference type="CDD" id="cd04466">
    <property type="entry name" value="S1_YloQ_GTPase"/>
    <property type="match status" value="1"/>
</dbReference>
<keyword evidence="1 10" id="KW-0963">Cytoplasm</keyword>
<feature type="binding site" evidence="10">
    <location>
        <position position="247"/>
    </location>
    <ligand>
        <name>Zn(2+)</name>
        <dbReference type="ChEBI" id="CHEBI:29105"/>
    </ligand>
</feature>
<evidence type="ECO:0000259" key="12">
    <source>
        <dbReference type="PROSITE" id="PS51721"/>
    </source>
</evidence>
<dbReference type="GO" id="GO:0005525">
    <property type="term" value="F:GTP binding"/>
    <property type="evidence" value="ECO:0007669"/>
    <property type="project" value="UniProtKB-UniRule"/>
</dbReference>
<evidence type="ECO:0000259" key="11">
    <source>
        <dbReference type="PROSITE" id="PS50936"/>
    </source>
</evidence>
<accession>A0A8D5UGB6</accession>
<dbReference type="InterPro" id="IPR030378">
    <property type="entry name" value="G_CP_dom"/>
</dbReference>
<feature type="binding site" evidence="10">
    <location>
        <position position="260"/>
    </location>
    <ligand>
        <name>Zn(2+)</name>
        <dbReference type="ChEBI" id="CHEBI:29105"/>
    </ligand>
</feature>
<dbReference type="SUPFAM" id="SSF50249">
    <property type="entry name" value="Nucleic acid-binding proteins"/>
    <property type="match status" value="1"/>
</dbReference>
<evidence type="ECO:0000313" key="13">
    <source>
        <dbReference type="EMBL" id="BCU82183.1"/>
    </source>
</evidence>
<dbReference type="InterPro" id="IPR012340">
    <property type="entry name" value="NA-bd_OB-fold"/>
</dbReference>
<name>A0A8D5UGB6_9BACL</name>
<evidence type="ECO:0000256" key="8">
    <source>
        <dbReference type="ARBA" id="ARBA00022884"/>
    </source>
</evidence>
<dbReference type="HAMAP" id="MF_01820">
    <property type="entry name" value="GTPase_RsgA"/>
    <property type="match status" value="1"/>
</dbReference>
<keyword evidence="2 10" id="KW-0690">Ribosome biogenesis</keyword>
<evidence type="ECO:0000256" key="7">
    <source>
        <dbReference type="ARBA" id="ARBA00022833"/>
    </source>
</evidence>
<dbReference type="Pfam" id="PF16745">
    <property type="entry name" value="RsgA_N"/>
    <property type="match status" value="1"/>
</dbReference>
<evidence type="ECO:0000256" key="3">
    <source>
        <dbReference type="ARBA" id="ARBA00022723"/>
    </source>
</evidence>
<dbReference type="PROSITE" id="PS50936">
    <property type="entry name" value="ENGC_GTPASE"/>
    <property type="match status" value="1"/>
</dbReference>
<feature type="binding site" evidence="10">
    <location>
        <position position="254"/>
    </location>
    <ligand>
        <name>Zn(2+)</name>
        <dbReference type="ChEBI" id="CHEBI:29105"/>
    </ligand>
</feature>
<protein>
    <recommendedName>
        <fullName evidence="10">Small ribosomal subunit biogenesis GTPase RsgA</fullName>
        <ecNumber evidence="10">3.6.1.-</ecNumber>
    </recommendedName>
</protein>
<evidence type="ECO:0000256" key="2">
    <source>
        <dbReference type="ARBA" id="ARBA00022517"/>
    </source>
</evidence>
<proteinExistence type="inferred from homology"/>
<dbReference type="SUPFAM" id="SSF52540">
    <property type="entry name" value="P-loop containing nucleoside triphosphate hydrolases"/>
    <property type="match status" value="1"/>
</dbReference>
<sequence>MPEGQIVRAVSGFYYVRTPEGEKVQCRARGVFKKKNVTPLVGDLVRFDWTGDGQGFITEVKPRKTQLIRPPIANVEQAIVVSALREPAVQLMVLDRVLVHCEKAGLDVVLCLTKTDLVTDEEEIVRVRSIYETAGYPVVATSVVTGEGIDTVRQYLKGKLSVFAGQSGVGKSSLLNAIHPGFQLATGSVSSKIGRGRHTTRTVEILDLPDGGQVADTPGFSQLTFQGMEASELSDCFPEFRLRSSECRFRGCLHRNEPDCAVRSAVEKGEVDAGRYEHYLQFLQEVEALRRY</sequence>
<feature type="binding site" evidence="10">
    <location>
        <begin position="113"/>
        <end position="116"/>
    </location>
    <ligand>
        <name>GTP</name>
        <dbReference type="ChEBI" id="CHEBI:37565"/>
    </ligand>
</feature>
<feature type="domain" description="CP-type G" evidence="12">
    <location>
        <begin position="64"/>
        <end position="223"/>
    </location>
</feature>
<evidence type="ECO:0000256" key="1">
    <source>
        <dbReference type="ARBA" id="ARBA00022490"/>
    </source>
</evidence>
<dbReference type="EMBL" id="AP024601">
    <property type="protein sequence ID" value="BCU82183.1"/>
    <property type="molecule type" value="Genomic_DNA"/>
</dbReference>
<evidence type="ECO:0000256" key="10">
    <source>
        <dbReference type="HAMAP-Rule" id="MF_01820"/>
    </source>
</evidence>
<dbReference type="InterPro" id="IPR004881">
    <property type="entry name" value="Ribosome_biogen_GTPase_RsgA"/>
</dbReference>
<organism evidence="13 14">
    <name type="scientific">Polycladomyces abyssicola</name>
    <dbReference type="NCBI Taxonomy" id="1125966"/>
    <lineage>
        <taxon>Bacteria</taxon>
        <taxon>Bacillati</taxon>
        <taxon>Bacillota</taxon>
        <taxon>Bacilli</taxon>
        <taxon>Bacillales</taxon>
        <taxon>Thermoactinomycetaceae</taxon>
        <taxon>Polycladomyces</taxon>
    </lineage>
</organism>
<dbReference type="GO" id="GO:0046872">
    <property type="term" value="F:metal ion binding"/>
    <property type="evidence" value="ECO:0007669"/>
    <property type="project" value="UniProtKB-KW"/>
</dbReference>
<reference evidence="13" key="1">
    <citation type="journal article" date="2013" name="Int. J. Syst. Evol. Microbiol.">
        <title>Polycladomyces abyssicola gen. nov., sp. nov., a thermophilic filamentous bacterium isolated from hemipelagic sediment.</title>
        <authorList>
            <person name="Tsubouchi T."/>
            <person name="Shimane Y."/>
            <person name="Mori K."/>
            <person name="Usui K."/>
            <person name="Hiraki T."/>
            <person name="Tame A."/>
            <person name="Uematsu K."/>
            <person name="Maruyama T."/>
            <person name="Hatada Y."/>
        </authorList>
    </citation>
    <scope>NUCLEOTIDE SEQUENCE</scope>
    <source>
        <strain evidence="13">JIR-001</strain>
    </source>
</reference>
<evidence type="ECO:0000313" key="14">
    <source>
        <dbReference type="Proteomes" id="UP000677436"/>
    </source>
</evidence>
<dbReference type="Proteomes" id="UP000677436">
    <property type="component" value="Chromosome"/>
</dbReference>
<keyword evidence="4 10" id="KW-0699">rRNA-binding</keyword>
<evidence type="ECO:0000256" key="5">
    <source>
        <dbReference type="ARBA" id="ARBA00022741"/>
    </source>
</evidence>
<dbReference type="InterPro" id="IPR031944">
    <property type="entry name" value="RsgA_N"/>
</dbReference>
<gene>
    <name evidence="10 13" type="primary">rsgA</name>
    <name evidence="13" type="ORF">JIR001_19660</name>
</gene>
<comment type="function">
    <text evidence="10">One of several proteins that assist in the late maturation steps of the functional core of the 30S ribosomal subunit. Helps release RbfA from mature subunits. May play a role in the assembly of ribosomal proteins into the subunit. Circularly permuted GTPase that catalyzes slow GTP hydrolysis, GTPase activity is stimulated by the 30S ribosomal subunit.</text>
</comment>
<dbReference type="Gene3D" id="1.10.40.50">
    <property type="entry name" value="Probable gtpase engc, domain 3"/>
    <property type="match status" value="1"/>
</dbReference>
<dbReference type="AlphaFoldDB" id="A0A8D5UGB6"/>
<dbReference type="GO" id="GO:0005737">
    <property type="term" value="C:cytoplasm"/>
    <property type="evidence" value="ECO:0007669"/>
    <property type="project" value="UniProtKB-SubCell"/>
</dbReference>
<dbReference type="RefSeq" id="WP_212772551.1">
    <property type="nucleotide sequence ID" value="NZ_AP024601.1"/>
</dbReference>
<comment type="subcellular location">
    <subcellularLocation>
        <location evidence="10">Cytoplasm</location>
    </subcellularLocation>
</comment>
<dbReference type="Gene3D" id="3.40.50.300">
    <property type="entry name" value="P-loop containing nucleotide triphosphate hydrolases"/>
    <property type="match status" value="1"/>
</dbReference>
<keyword evidence="8 10" id="KW-0694">RNA-binding</keyword>
<keyword evidence="5 10" id="KW-0547">Nucleotide-binding</keyword>
<comment type="cofactor">
    <cofactor evidence="10">
        <name>Zn(2+)</name>
        <dbReference type="ChEBI" id="CHEBI:29105"/>
    </cofactor>
    <text evidence="10">Binds 1 zinc ion per subunit.</text>
</comment>
<dbReference type="PANTHER" id="PTHR32120:SF11">
    <property type="entry name" value="SMALL RIBOSOMAL SUBUNIT BIOGENESIS GTPASE RSGA 1, MITOCHONDRIAL-RELATED"/>
    <property type="match status" value="1"/>
</dbReference>
<dbReference type="EC" id="3.6.1.-" evidence="10"/>
<comment type="similarity">
    <text evidence="10">Belongs to the TRAFAC class YlqF/YawG GTPase family. RsgA subfamily.</text>
</comment>
<dbReference type="PANTHER" id="PTHR32120">
    <property type="entry name" value="SMALL RIBOSOMAL SUBUNIT BIOGENESIS GTPASE RSGA"/>
    <property type="match status" value="1"/>
</dbReference>
<evidence type="ECO:0000256" key="4">
    <source>
        <dbReference type="ARBA" id="ARBA00022730"/>
    </source>
</evidence>
<comment type="subunit">
    <text evidence="10">Monomer. Associates with 30S ribosomal subunit, binds 16S rRNA.</text>
</comment>
<keyword evidence="14" id="KW-1185">Reference proteome</keyword>
<keyword evidence="3 10" id="KW-0479">Metal-binding</keyword>
<keyword evidence="6 10" id="KW-0378">Hydrolase</keyword>
<dbReference type="GO" id="GO:0019843">
    <property type="term" value="F:rRNA binding"/>
    <property type="evidence" value="ECO:0007669"/>
    <property type="project" value="UniProtKB-KW"/>
</dbReference>